<dbReference type="RefSeq" id="WP_090663862.1">
    <property type="nucleotide sequence ID" value="NZ_FMZX01000009.1"/>
</dbReference>
<keyword evidence="3" id="KW-1185">Reference proteome</keyword>
<organism evidence="2 3">
    <name type="scientific">Belnapia rosea</name>
    <dbReference type="NCBI Taxonomy" id="938405"/>
    <lineage>
        <taxon>Bacteria</taxon>
        <taxon>Pseudomonadati</taxon>
        <taxon>Pseudomonadota</taxon>
        <taxon>Alphaproteobacteria</taxon>
        <taxon>Acetobacterales</taxon>
        <taxon>Roseomonadaceae</taxon>
        <taxon>Belnapia</taxon>
    </lineage>
</organism>
<dbReference type="PANTHER" id="PTHR42928:SF5">
    <property type="entry name" value="BLR1237 PROTEIN"/>
    <property type="match status" value="1"/>
</dbReference>
<protein>
    <submittedName>
        <fullName evidence="2">Tripartite-type tricarboxylate transporter, receptor component TctC</fullName>
    </submittedName>
</protein>
<dbReference type="PANTHER" id="PTHR42928">
    <property type="entry name" value="TRICARBOXYLATE-BINDING PROTEIN"/>
    <property type="match status" value="1"/>
</dbReference>
<dbReference type="CDD" id="cd07012">
    <property type="entry name" value="PBP2_Bug_TTT"/>
    <property type="match status" value="1"/>
</dbReference>
<comment type="similarity">
    <text evidence="1">Belongs to the UPF0065 (bug) family.</text>
</comment>
<dbReference type="EMBL" id="FMZX01000009">
    <property type="protein sequence ID" value="SDD51756.1"/>
    <property type="molecule type" value="Genomic_DNA"/>
</dbReference>
<keyword evidence="2" id="KW-0675">Receptor</keyword>
<dbReference type="AlphaFoldDB" id="A0A1G6VFZ6"/>
<proteinExistence type="inferred from homology"/>
<evidence type="ECO:0000256" key="1">
    <source>
        <dbReference type="ARBA" id="ARBA00006987"/>
    </source>
</evidence>
<dbReference type="SUPFAM" id="SSF53850">
    <property type="entry name" value="Periplasmic binding protein-like II"/>
    <property type="match status" value="1"/>
</dbReference>
<evidence type="ECO:0000313" key="3">
    <source>
        <dbReference type="Proteomes" id="UP000198925"/>
    </source>
</evidence>
<accession>A0A1G6VFZ6</accession>
<sequence length="289" mass="30645">MVLPFQPGGATDAWMRTVAPALGEALGRTIVAENRSGASAMIGADHVAKSPPDGTTLLFTILTYMQAPMVFRRFPYDPLGDFTPVGQVGAAAATFVVQASTGARNLAEFIAAARGHSFSYGSYGTGSGSHVFSQFLSDAEGLGMTHVAYRGENPLILDMLAGRVQCGLVSHTSTREHIQAGKLRVLAVLGPKRLLYLPETPTFLELGYPALFDWDGVVPLLAPTRTPAPVMATLADGLRRAMAQPEIVRRLSDLGLDAAWTPPAATQANLEAAQTRWAKVLQVTGITAE</sequence>
<dbReference type="Gene3D" id="3.40.190.10">
    <property type="entry name" value="Periplasmic binding protein-like II"/>
    <property type="match status" value="1"/>
</dbReference>
<evidence type="ECO:0000313" key="2">
    <source>
        <dbReference type="EMBL" id="SDD51756.1"/>
    </source>
</evidence>
<dbReference type="Proteomes" id="UP000198925">
    <property type="component" value="Unassembled WGS sequence"/>
</dbReference>
<dbReference type="Gene3D" id="3.40.190.150">
    <property type="entry name" value="Bordetella uptake gene, domain 1"/>
    <property type="match status" value="1"/>
</dbReference>
<dbReference type="PIRSF" id="PIRSF017082">
    <property type="entry name" value="YflP"/>
    <property type="match status" value="1"/>
</dbReference>
<dbReference type="Pfam" id="PF03401">
    <property type="entry name" value="TctC"/>
    <property type="match status" value="1"/>
</dbReference>
<reference evidence="2 3" key="1">
    <citation type="submission" date="2016-10" db="EMBL/GenBank/DDBJ databases">
        <authorList>
            <person name="de Groot N.N."/>
        </authorList>
    </citation>
    <scope>NUCLEOTIDE SEQUENCE [LARGE SCALE GENOMIC DNA]</scope>
    <source>
        <strain evidence="2 3">CPCC 100156</strain>
    </source>
</reference>
<dbReference type="InterPro" id="IPR005064">
    <property type="entry name" value="BUG"/>
</dbReference>
<name>A0A1G6VFZ6_9PROT</name>
<dbReference type="InterPro" id="IPR042100">
    <property type="entry name" value="Bug_dom1"/>
</dbReference>
<gene>
    <name evidence="2" type="ORF">SAMN04487779_10099</name>
</gene>
<dbReference type="STRING" id="938405.SAMN02927895_01465"/>